<dbReference type="PANTHER" id="PTHR43065:SF10">
    <property type="entry name" value="PEROXIDE STRESS-ACTIVATED HISTIDINE KINASE MAK3"/>
    <property type="match status" value="1"/>
</dbReference>
<dbReference type="STRING" id="226910.UCMB321_4348"/>
<evidence type="ECO:0000259" key="10">
    <source>
        <dbReference type="PROSITE" id="PS50109"/>
    </source>
</evidence>
<protein>
    <recommendedName>
        <fullName evidence="3">histidine kinase</fullName>
        <ecNumber evidence="3">2.7.13.3</ecNumber>
    </recommendedName>
</protein>
<evidence type="ECO:0000313" key="13">
    <source>
        <dbReference type="Proteomes" id="UP000031535"/>
    </source>
</evidence>
<dbReference type="GO" id="GO:0005524">
    <property type="term" value="F:ATP binding"/>
    <property type="evidence" value="ECO:0007669"/>
    <property type="project" value="UniProtKB-KW"/>
</dbReference>
<dbReference type="InterPro" id="IPR003594">
    <property type="entry name" value="HATPase_dom"/>
</dbReference>
<evidence type="ECO:0000256" key="4">
    <source>
        <dbReference type="ARBA" id="ARBA00022553"/>
    </source>
</evidence>
<keyword evidence="4" id="KW-0597">Phosphoprotein</keyword>
<keyword evidence="5" id="KW-0808">Transferase</keyword>
<dbReference type="GO" id="GO:0016020">
    <property type="term" value="C:membrane"/>
    <property type="evidence" value="ECO:0007669"/>
    <property type="project" value="UniProtKB-SubCell"/>
</dbReference>
<dbReference type="CDD" id="cd06225">
    <property type="entry name" value="HAMP"/>
    <property type="match status" value="1"/>
</dbReference>
<evidence type="ECO:0000256" key="8">
    <source>
        <dbReference type="ARBA" id="ARBA00022840"/>
    </source>
</evidence>
<name>A0A0C2I411_9PSED</name>
<evidence type="ECO:0000313" key="12">
    <source>
        <dbReference type="EMBL" id="KIH81685.1"/>
    </source>
</evidence>
<dbReference type="PROSITE" id="PS50109">
    <property type="entry name" value="HIS_KIN"/>
    <property type="match status" value="1"/>
</dbReference>
<evidence type="ECO:0000256" key="2">
    <source>
        <dbReference type="ARBA" id="ARBA00004370"/>
    </source>
</evidence>
<keyword evidence="6" id="KW-0547">Nucleotide-binding</keyword>
<gene>
    <name evidence="12" type="ORF">UCMB321_4348</name>
</gene>
<evidence type="ECO:0000256" key="5">
    <source>
        <dbReference type="ARBA" id="ARBA00022679"/>
    </source>
</evidence>
<dbReference type="Gene3D" id="3.30.565.10">
    <property type="entry name" value="Histidine kinase-like ATPase, C-terminal domain"/>
    <property type="match status" value="1"/>
</dbReference>
<keyword evidence="9" id="KW-0902">Two-component regulatory system</keyword>
<proteinExistence type="predicted"/>
<keyword evidence="8" id="KW-0067">ATP-binding</keyword>
<feature type="domain" description="Histidine kinase" evidence="10">
    <location>
        <begin position="380"/>
        <end position="587"/>
    </location>
</feature>
<dbReference type="InterPro" id="IPR036890">
    <property type="entry name" value="HATPase_C_sf"/>
</dbReference>
<dbReference type="PROSITE" id="PS50885">
    <property type="entry name" value="HAMP"/>
    <property type="match status" value="1"/>
</dbReference>
<dbReference type="InterPro" id="IPR036097">
    <property type="entry name" value="HisK_dim/P_sf"/>
</dbReference>
<dbReference type="SMART" id="SM00304">
    <property type="entry name" value="HAMP"/>
    <property type="match status" value="1"/>
</dbReference>
<dbReference type="Gene3D" id="1.10.287.130">
    <property type="match status" value="1"/>
</dbReference>
<dbReference type="Pfam" id="PF00672">
    <property type="entry name" value="HAMP"/>
    <property type="match status" value="1"/>
</dbReference>
<dbReference type="PATRIC" id="fig|226910.6.peg.4340"/>
<evidence type="ECO:0000256" key="6">
    <source>
        <dbReference type="ARBA" id="ARBA00022741"/>
    </source>
</evidence>
<keyword evidence="7" id="KW-0418">Kinase</keyword>
<dbReference type="CDD" id="cd00082">
    <property type="entry name" value="HisKA"/>
    <property type="match status" value="1"/>
</dbReference>
<dbReference type="SMART" id="SM00388">
    <property type="entry name" value="HisKA"/>
    <property type="match status" value="1"/>
</dbReference>
<dbReference type="SUPFAM" id="SSF55874">
    <property type="entry name" value="ATPase domain of HSP90 chaperone/DNA topoisomerase II/histidine kinase"/>
    <property type="match status" value="1"/>
</dbReference>
<dbReference type="PRINTS" id="PR00344">
    <property type="entry name" value="BCTRLSENSOR"/>
</dbReference>
<dbReference type="PANTHER" id="PTHR43065">
    <property type="entry name" value="SENSOR HISTIDINE KINASE"/>
    <property type="match status" value="1"/>
</dbReference>
<dbReference type="InterPro" id="IPR004358">
    <property type="entry name" value="Sig_transdc_His_kin-like_C"/>
</dbReference>
<evidence type="ECO:0000256" key="9">
    <source>
        <dbReference type="ARBA" id="ARBA00023012"/>
    </source>
</evidence>
<dbReference type="Pfam" id="PF00512">
    <property type="entry name" value="HisKA"/>
    <property type="match status" value="1"/>
</dbReference>
<evidence type="ECO:0000256" key="7">
    <source>
        <dbReference type="ARBA" id="ARBA00022777"/>
    </source>
</evidence>
<dbReference type="SUPFAM" id="SSF47384">
    <property type="entry name" value="Homodimeric domain of signal transducing histidine kinase"/>
    <property type="match status" value="1"/>
</dbReference>
<sequence length="601" mass="66592">MTNTPERRRKRRPFSISRWSVQRKLLLAFWLVSVVPTMIAAELAATTLSQIFDSNVRIWLQESTKVVKDEISEIKRSNARVAQLFLLYTRPPSSRWAAKHDKLTADIADAMGIDLVALVRSQDHKVVFTTQPDDIVSQISTAPNAVLQTIQIAGVTTGVVVSTFDTTQDGVDYQMVIATYLDSSFLNSVADVHSLDLRLYLANSQGANPQGFAEIFSTQRFEDRPGNMPESIAETLRETRQPSELFTNRYSGLYWPIFNDTGDLQGVIFSGLLRHSSLVGLVNQSNLFILIFLLGSALSLSVGWLVSRRLTLPLRGLAEGVGAVISGDYSKRIPVIGSDELAELSHTFNHMTERLSELHHLEAQLRRRDRLHALGEVAMGLAHEIRNPLGIIKTATQLLHRRANLPETDKRHLEYVISEVSRINDLITEFLDFAKPSAPIRALYPARELAEEILGFCAPELATHNIDAQIDDQAPGATLYADSRQLKQACLNLILNAIDAMPKGGRLTLGIAKDAQYTIISVSDTGQGIEADMIERIFTPFVTTKASGTGLGLAKVYSIMENHDGRIECISEKDAGATFNLYIPAHDGDLDQEDEEEEDDA</sequence>
<dbReference type="InterPro" id="IPR003661">
    <property type="entry name" value="HisK_dim/P_dom"/>
</dbReference>
<dbReference type="InterPro" id="IPR005467">
    <property type="entry name" value="His_kinase_dom"/>
</dbReference>
<comment type="caution">
    <text evidence="12">The sequence shown here is derived from an EMBL/GenBank/DDBJ whole genome shotgun (WGS) entry which is preliminary data.</text>
</comment>
<dbReference type="EC" id="2.7.13.3" evidence="3"/>
<organism evidence="12 13">
    <name type="scientific">Pseudomonas batumici</name>
    <dbReference type="NCBI Taxonomy" id="226910"/>
    <lineage>
        <taxon>Bacteria</taxon>
        <taxon>Pseudomonadati</taxon>
        <taxon>Pseudomonadota</taxon>
        <taxon>Gammaproteobacteria</taxon>
        <taxon>Pseudomonadales</taxon>
        <taxon>Pseudomonadaceae</taxon>
        <taxon>Pseudomonas</taxon>
    </lineage>
</organism>
<dbReference type="RefSeq" id="WP_040070552.1">
    <property type="nucleotide sequence ID" value="NZ_JXDG01000058.1"/>
</dbReference>
<dbReference type="Proteomes" id="UP000031535">
    <property type="component" value="Unassembled WGS sequence"/>
</dbReference>
<keyword evidence="13" id="KW-1185">Reference proteome</keyword>
<dbReference type="Gene3D" id="6.10.340.10">
    <property type="match status" value="1"/>
</dbReference>
<dbReference type="AlphaFoldDB" id="A0A0C2I411"/>
<dbReference type="GO" id="GO:0000155">
    <property type="term" value="F:phosphorelay sensor kinase activity"/>
    <property type="evidence" value="ECO:0007669"/>
    <property type="project" value="InterPro"/>
</dbReference>
<evidence type="ECO:0000256" key="3">
    <source>
        <dbReference type="ARBA" id="ARBA00012438"/>
    </source>
</evidence>
<evidence type="ECO:0000259" key="11">
    <source>
        <dbReference type="PROSITE" id="PS50885"/>
    </source>
</evidence>
<reference evidence="12 13" key="1">
    <citation type="submission" date="2015-01" db="EMBL/GenBank/DDBJ databases">
        <title>Complete genome of Pseudomonas batumici UCM B-321 producer of the batumin antibiotic with strong antistaphilococcal and potential anticancer activity.</title>
        <authorList>
            <person name="Klochko V.V."/>
            <person name="Zelena L.B."/>
            <person name="Elena K.A."/>
            <person name="Reva O.N."/>
        </authorList>
    </citation>
    <scope>NUCLEOTIDE SEQUENCE [LARGE SCALE GENOMIC DNA]</scope>
    <source>
        <strain evidence="12 13">UCM B-321</strain>
    </source>
</reference>
<comment type="catalytic activity">
    <reaction evidence="1">
        <text>ATP + protein L-histidine = ADP + protein N-phospho-L-histidine.</text>
        <dbReference type="EC" id="2.7.13.3"/>
    </reaction>
</comment>
<dbReference type="OrthoDB" id="1931120at2"/>
<accession>A0A0C2I411</accession>
<evidence type="ECO:0000256" key="1">
    <source>
        <dbReference type="ARBA" id="ARBA00000085"/>
    </source>
</evidence>
<dbReference type="Pfam" id="PF02518">
    <property type="entry name" value="HATPase_c"/>
    <property type="match status" value="1"/>
</dbReference>
<feature type="domain" description="HAMP" evidence="11">
    <location>
        <begin position="308"/>
        <end position="360"/>
    </location>
</feature>
<dbReference type="EMBL" id="JXDG01000058">
    <property type="protein sequence ID" value="KIH81685.1"/>
    <property type="molecule type" value="Genomic_DNA"/>
</dbReference>
<dbReference type="InterPro" id="IPR003660">
    <property type="entry name" value="HAMP_dom"/>
</dbReference>
<comment type="subcellular location">
    <subcellularLocation>
        <location evidence="2">Membrane</location>
    </subcellularLocation>
</comment>
<dbReference type="SMART" id="SM00387">
    <property type="entry name" value="HATPase_c"/>
    <property type="match status" value="1"/>
</dbReference>
<dbReference type="SUPFAM" id="SSF158472">
    <property type="entry name" value="HAMP domain-like"/>
    <property type="match status" value="1"/>
</dbReference>